<dbReference type="RefSeq" id="WP_243000094.1">
    <property type="nucleotide sequence ID" value="NZ_QRXJ01000043.1"/>
</dbReference>
<reference evidence="2 3" key="1">
    <citation type="submission" date="2018-08" db="EMBL/GenBank/DDBJ databases">
        <title>A genome reference for cultivated species of the human gut microbiota.</title>
        <authorList>
            <person name="Zou Y."/>
            <person name="Xue W."/>
            <person name="Luo G."/>
        </authorList>
    </citation>
    <scope>NUCLEOTIDE SEQUENCE [LARGE SCALE GENOMIC DNA]</scope>
    <source>
        <strain evidence="2 3">AF18-12LB</strain>
    </source>
</reference>
<protein>
    <recommendedName>
        <fullName evidence="1">DUF6017 domain-containing protein</fullName>
    </recommendedName>
</protein>
<organism evidence="2 3">
    <name type="scientific">Coprococcus comes</name>
    <dbReference type="NCBI Taxonomy" id="410072"/>
    <lineage>
        <taxon>Bacteria</taxon>
        <taxon>Bacillati</taxon>
        <taxon>Bacillota</taxon>
        <taxon>Clostridia</taxon>
        <taxon>Lachnospirales</taxon>
        <taxon>Lachnospiraceae</taxon>
        <taxon>Coprococcus</taxon>
    </lineage>
</organism>
<proteinExistence type="predicted"/>
<feature type="domain" description="DUF6017" evidence="1">
    <location>
        <begin position="2"/>
        <end position="112"/>
    </location>
</feature>
<comment type="caution">
    <text evidence="2">The sequence shown here is derived from an EMBL/GenBank/DDBJ whole genome shotgun (WGS) entry which is preliminary data.</text>
</comment>
<feature type="non-terminal residue" evidence="2">
    <location>
        <position position="1"/>
    </location>
</feature>
<evidence type="ECO:0000313" key="3">
    <source>
        <dbReference type="Proteomes" id="UP000283360"/>
    </source>
</evidence>
<gene>
    <name evidence="2" type="ORF">DWX03_15485</name>
</gene>
<accession>A0A3R6BD22</accession>
<dbReference type="Proteomes" id="UP000283360">
    <property type="component" value="Unassembled WGS sequence"/>
</dbReference>
<dbReference type="Pfam" id="PF19481">
    <property type="entry name" value="DUF6017"/>
    <property type="match status" value="1"/>
</dbReference>
<dbReference type="InterPro" id="IPR046059">
    <property type="entry name" value="DUF6017"/>
</dbReference>
<dbReference type="AlphaFoldDB" id="A0A3R6BD22"/>
<name>A0A3R6BD22_9FIRM</name>
<dbReference type="EMBL" id="QRXJ01000043">
    <property type="protein sequence ID" value="RGT86221.1"/>
    <property type="molecule type" value="Genomic_DNA"/>
</dbReference>
<evidence type="ECO:0000313" key="2">
    <source>
        <dbReference type="EMBL" id="RGT86221.1"/>
    </source>
</evidence>
<sequence>AYENLVKETIDYESLEVTHHDDMRQVDEIVNLIVETVMCKNDKILIASNWYPASLVKKKFLMLTYSHIEYVLHCMSGNTTKVKNIKKYLLAALFNAPSTMNGYYQAEVNHDMPGLVR</sequence>
<evidence type="ECO:0000259" key="1">
    <source>
        <dbReference type="Pfam" id="PF19481"/>
    </source>
</evidence>
<keyword evidence="3" id="KW-1185">Reference proteome</keyword>